<dbReference type="InterPro" id="IPR019493">
    <property type="entry name" value="Bacteriocin_IIb_lactacin-rel"/>
</dbReference>
<protein>
    <submittedName>
        <fullName evidence="4">Bacteriocin</fullName>
    </submittedName>
</protein>
<evidence type="ECO:0000313" key="4">
    <source>
        <dbReference type="EMBL" id="QHQ68763.1"/>
    </source>
</evidence>
<accession>A0AB37DHM5</accession>
<dbReference type="GO" id="GO:0031640">
    <property type="term" value="P:killing of cells of another organism"/>
    <property type="evidence" value="ECO:0007669"/>
    <property type="project" value="UniProtKB-KW"/>
</dbReference>
<dbReference type="RefSeq" id="WP_065990721.1">
    <property type="nucleotide sequence ID" value="NZ_CP047142.1"/>
</dbReference>
<keyword evidence="1" id="KW-0929">Antimicrobial</keyword>
<gene>
    <name evidence="4" type="ORF">GSR61_09565</name>
</gene>
<reference evidence="4 5" key="1">
    <citation type="submission" date="2019-12" db="EMBL/GenBank/DDBJ databases">
        <title>Complete Genome Sequences of Lactobacillus strains, C25 and P38, Isolated from Chicken Cecum.</title>
        <authorList>
            <person name="Hassan H.M."/>
            <person name="Mendoza M."/>
            <person name="Rezvani M."/>
            <person name="Koci M.D."/>
            <person name="Dickey A.N."/>
            <person name="Scholl E.H."/>
        </authorList>
    </citation>
    <scope>NUCLEOTIDE SEQUENCE [LARGE SCALE GENOMIC DNA]</scope>
    <source>
        <strain evidence="4 5">C25</strain>
    </source>
</reference>
<keyword evidence="3" id="KW-0078">Bacteriocin</keyword>
<dbReference type="Proteomes" id="UP000464915">
    <property type="component" value="Chromosome"/>
</dbReference>
<sequence length="74" mass="7221">MSKVEVLNEEELTAVIGGKTKHPKACTWTFTGAGIAHSALYGAAASALGVTGPAGWIAGAAVGAVYGIAGAAFC</sequence>
<proteinExistence type="predicted"/>
<evidence type="ECO:0000256" key="1">
    <source>
        <dbReference type="ARBA" id="ARBA00022529"/>
    </source>
</evidence>
<dbReference type="EMBL" id="CP047142">
    <property type="protein sequence ID" value="QHQ68763.1"/>
    <property type="molecule type" value="Genomic_DNA"/>
</dbReference>
<organism evidence="4 5">
    <name type="scientific">Lactobacillus crispatus</name>
    <dbReference type="NCBI Taxonomy" id="47770"/>
    <lineage>
        <taxon>Bacteria</taxon>
        <taxon>Bacillati</taxon>
        <taxon>Bacillota</taxon>
        <taxon>Bacilli</taxon>
        <taxon>Lactobacillales</taxon>
        <taxon>Lactobacillaceae</taxon>
        <taxon>Lactobacillus</taxon>
    </lineage>
</organism>
<evidence type="ECO:0000313" key="5">
    <source>
        <dbReference type="Proteomes" id="UP000464915"/>
    </source>
</evidence>
<dbReference type="NCBIfam" id="TIGR01847">
    <property type="entry name" value="bacteriocin_sig"/>
    <property type="match status" value="1"/>
</dbReference>
<dbReference type="GO" id="GO:0042742">
    <property type="term" value="P:defense response to bacterium"/>
    <property type="evidence" value="ECO:0007669"/>
    <property type="project" value="UniProtKB-KW"/>
</dbReference>
<name>A0AB37DHM5_9LACO</name>
<dbReference type="Pfam" id="PF10439">
    <property type="entry name" value="Bacteriocin_IIc"/>
    <property type="match status" value="1"/>
</dbReference>
<evidence type="ECO:0000256" key="3">
    <source>
        <dbReference type="ARBA" id="ARBA00023048"/>
    </source>
</evidence>
<dbReference type="AlphaFoldDB" id="A0AB37DHM5"/>
<evidence type="ECO:0000256" key="2">
    <source>
        <dbReference type="ARBA" id="ARBA00023022"/>
    </source>
</evidence>
<keyword evidence="2" id="KW-0044">Antibiotic</keyword>
<dbReference type="InterPro" id="IPR010133">
    <property type="entry name" value="Bacteriocin_signal_seq"/>
</dbReference>